<evidence type="ECO:0000313" key="1">
    <source>
        <dbReference type="EMBL" id="CAD5226791.1"/>
    </source>
</evidence>
<evidence type="ECO:0000313" key="4">
    <source>
        <dbReference type="Proteomes" id="UP000659654"/>
    </source>
</evidence>
<organism evidence="3 5">
    <name type="scientific">Bursaphelenchus xylophilus</name>
    <name type="common">Pinewood nematode worm</name>
    <name type="synonym">Aphelenchoides xylophilus</name>
    <dbReference type="NCBI Taxonomy" id="6326"/>
    <lineage>
        <taxon>Eukaryota</taxon>
        <taxon>Metazoa</taxon>
        <taxon>Ecdysozoa</taxon>
        <taxon>Nematoda</taxon>
        <taxon>Chromadorea</taxon>
        <taxon>Rhabditida</taxon>
        <taxon>Tylenchina</taxon>
        <taxon>Tylenchomorpha</taxon>
        <taxon>Aphelenchoidea</taxon>
        <taxon>Aphelenchoididae</taxon>
        <taxon>Bursaphelenchus</taxon>
    </lineage>
</organism>
<gene>
    <name evidence="1" type="ORF">BXYJ_LOCUS9336</name>
</gene>
<evidence type="ECO:0000313" key="5">
    <source>
        <dbReference type="WBParaSite" id="BXY_0752900.1"/>
    </source>
</evidence>
<evidence type="ECO:0000313" key="3">
    <source>
        <dbReference type="Proteomes" id="UP000095284"/>
    </source>
</evidence>
<keyword evidence="4" id="KW-1185">Reference proteome</keyword>
<protein>
    <submittedName>
        <fullName evidence="1">(pine wood nematode) hypothetical protein</fullName>
    </submittedName>
</protein>
<name>A0A1I7S3E8_BURXY</name>
<reference evidence="5" key="1">
    <citation type="submission" date="2016-11" db="UniProtKB">
        <authorList>
            <consortium name="WormBaseParasite"/>
        </authorList>
    </citation>
    <scope>IDENTIFICATION</scope>
</reference>
<dbReference type="AlphaFoldDB" id="A0A1I7S3E8"/>
<dbReference type="Proteomes" id="UP000095284">
    <property type="component" value="Unplaced"/>
</dbReference>
<dbReference type="EMBL" id="CAJFCV020000004">
    <property type="protein sequence ID" value="CAG9116259.1"/>
    <property type="molecule type" value="Genomic_DNA"/>
</dbReference>
<dbReference type="WBParaSite" id="BXY_0752900.1">
    <property type="protein sequence ID" value="BXY_0752900.1"/>
    <property type="gene ID" value="BXY_0752900"/>
</dbReference>
<accession>A0A1I7S3E8</accession>
<proteinExistence type="predicted"/>
<dbReference type="OrthoDB" id="5823292at2759"/>
<sequence>MMHPFRNLRSHLQKWIQLDNKCSESEYPNAKSSSFFLSFKRKDLSVSDATQLCTPTSGRSVSFEDAVTWPFIDDDIPI</sequence>
<evidence type="ECO:0000313" key="2">
    <source>
        <dbReference type="EMBL" id="CAG9116259.1"/>
    </source>
</evidence>
<dbReference type="Proteomes" id="UP000582659">
    <property type="component" value="Unassembled WGS sequence"/>
</dbReference>
<reference evidence="2" key="2">
    <citation type="submission" date="2020-08" db="EMBL/GenBank/DDBJ databases">
        <authorList>
            <person name="Kikuchi T."/>
        </authorList>
    </citation>
    <scope>NUCLEOTIDE SEQUENCE</scope>
    <source>
        <strain evidence="1">Ka4C1</strain>
    </source>
</reference>
<dbReference type="Proteomes" id="UP000659654">
    <property type="component" value="Unassembled WGS sequence"/>
</dbReference>
<dbReference type="EMBL" id="CAJFDI010000004">
    <property type="protein sequence ID" value="CAD5226791.1"/>
    <property type="molecule type" value="Genomic_DNA"/>
</dbReference>